<gene>
    <name evidence="2" type="ORF">IT774_06660</name>
</gene>
<feature type="transmembrane region" description="Helical" evidence="1">
    <location>
        <begin position="105"/>
        <end position="123"/>
    </location>
</feature>
<keyword evidence="3" id="KW-1185">Reference proteome</keyword>
<proteinExistence type="predicted"/>
<keyword evidence="1" id="KW-0812">Transmembrane</keyword>
<dbReference type="InterPro" id="IPR010718">
    <property type="entry name" value="DUF1294"/>
</dbReference>
<evidence type="ECO:0000313" key="2">
    <source>
        <dbReference type="EMBL" id="QPG06807.1"/>
    </source>
</evidence>
<protein>
    <submittedName>
        <fullName evidence="2">DUF1294 domain-containing protein</fullName>
    </submittedName>
</protein>
<evidence type="ECO:0000313" key="3">
    <source>
        <dbReference type="Proteomes" id="UP000595095"/>
    </source>
</evidence>
<keyword evidence="1" id="KW-1133">Transmembrane helix</keyword>
<dbReference type="Pfam" id="PF06961">
    <property type="entry name" value="DUF1294"/>
    <property type="match status" value="1"/>
</dbReference>
<keyword evidence="1" id="KW-0472">Membrane</keyword>
<dbReference type="AlphaFoldDB" id="A0A7S9DZJ7"/>
<reference evidence="2 3" key="1">
    <citation type="submission" date="2020-11" db="EMBL/GenBank/DDBJ databases">
        <title>Complete genome sequence for Salinimonas sp. strain G2-b.</title>
        <authorList>
            <person name="Park S.-J."/>
        </authorList>
    </citation>
    <scope>NUCLEOTIDE SEQUENCE [LARGE SCALE GENOMIC DNA]</scope>
    <source>
        <strain evidence="2 3">G2-b</strain>
    </source>
</reference>
<evidence type="ECO:0000256" key="1">
    <source>
        <dbReference type="SAM" id="Phobius"/>
    </source>
</evidence>
<dbReference type="EMBL" id="CP064795">
    <property type="protein sequence ID" value="QPG06807.1"/>
    <property type="molecule type" value="Genomic_DNA"/>
</dbReference>
<organism evidence="2 3">
    <name type="scientific">Salinimonas marina</name>
    <dbReference type="NCBI Taxonomy" id="2785918"/>
    <lineage>
        <taxon>Bacteria</taxon>
        <taxon>Pseudomonadati</taxon>
        <taxon>Pseudomonadota</taxon>
        <taxon>Gammaproteobacteria</taxon>
        <taxon>Alteromonadales</taxon>
        <taxon>Alteromonadaceae</taxon>
        <taxon>Alteromonas/Salinimonas group</taxon>
        <taxon>Salinimonas</taxon>
    </lineage>
</organism>
<dbReference type="RefSeq" id="WP_195811882.1">
    <property type="nucleotide sequence ID" value="NZ_CP064795.1"/>
</dbReference>
<dbReference type="Proteomes" id="UP000595095">
    <property type="component" value="Chromosome"/>
</dbReference>
<name>A0A7S9DZJ7_9ALTE</name>
<accession>A0A7S9DZJ7</accession>
<dbReference type="KEGG" id="smaa:IT774_06660"/>
<sequence>MANTKSTPARRRSLTGFTVVALLFVAALWVGAQWDPGLTLVALLYSVMSLITFIWYWRDKRASIGEKWRVPELTLHMMALLGGWPGACVAQQVFRHKTQKRTFRVVFVFTCGANIALISYLLFSTTLFAL</sequence>
<feature type="transmembrane region" description="Helical" evidence="1">
    <location>
        <begin position="38"/>
        <end position="57"/>
    </location>
</feature>
<feature type="transmembrane region" description="Helical" evidence="1">
    <location>
        <begin position="12"/>
        <end position="32"/>
    </location>
</feature>